<keyword evidence="2" id="KW-0812">Transmembrane</keyword>
<feature type="transmembrane region" description="Helical" evidence="2">
    <location>
        <begin position="32"/>
        <end position="50"/>
    </location>
</feature>
<keyword evidence="4" id="KW-1185">Reference proteome</keyword>
<dbReference type="Proteomes" id="UP000321386">
    <property type="component" value="Unassembled WGS sequence"/>
</dbReference>
<keyword evidence="2" id="KW-1133">Transmembrane helix</keyword>
<proteinExistence type="predicted"/>
<keyword evidence="2" id="KW-0472">Membrane</keyword>
<reference evidence="3 4" key="1">
    <citation type="submission" date="2019-07" db="EMBL/GenBank/DDBJ databases">
        <title>Whole genome shotgun sequence of Cellulomonas persica NBRC 101101.</title>
        <authorList>
            <person name="Hosoyama A."/>
            <person name="Uohara A."/>
            <person name="Ohji S."/>
            <person name="Ichikawa N."/>
        </authorList>
    </citation>
    <scope>NUCLEOTIDE SEQUENCE [LARGE SCALE GENOMIC DNA]</scope>
    <source>
        <strain evidence="3 4">NBRC 101101</strain>
    </source>
</reference>
<dbReference type="EMBL" id="BJUA01000007">
    <property type="protein sequence ID" value="GEK18014.1"/>
    <property type="molecule type" value="Genomic_DNA"/>
</dbReference>
<evidence type="ECO:0000313" key="3">
    <source>
        <dbReference type="EMBL" id="GEK18014.1"/>
    </source>
</evidence>
<evidence type="ECO:0000256" key="2">
    <source>
        <dbReference type="SAM" id="Phobius"/>
    </source>
</evidence>
<accession>A0A510UTJ8</accession>
<organism evidence="3 4">
    <name type="scientific">Cellulomonas persica</name>
    <dbReference type="NCBI Taxonomy" id="76861"/>
    <lineage>
        <taxon>Bacteria</taxon>
        <taxon>Bacillati</taxon>
        <taxon>Actinomycetota</taxon>
        <taxon>Actinomycetes</taxon>
        <taxon>Micrococcales</taxon>
        <taxon>Cellulomonadaceae</taxon>
        <taxon>Cellulomonas</taxon>
    </lineage>
</organism>
<feature type="region of interest" description="Disordered" evidence="1">
    <location>
        <begin position="123"/>
        <end position="150"/>
    </location>
</feature>
<feature type="transmembrane region" description="Helical" evidence="2">
    <location>
        <begin position="56"/>
        <end position="75"/>
    </location>
</feature>
<evidence type="ECO:0000256" key="1">
    <source>
        <dbReference type="SAM" id="MobiDB-lite"/>
    </source>
</evidence>
<dbReference type="AlphaFoldDB" id="A0A510UTJ8"/>
<comment type="caution">
    <text evidence="3">The sequence shown here is derived from an EMBL/GenBank/DDBJ whole genome shotgun (WGS) entry which is preliminary data.</text>
</comment>
<protein>
    <recommendedName>
        <fullName evidence="5">PH domain-containing protein</fullName>
    </recommendedName>
</protein>
<sequence length="216" mass="22898">MAAPGQGRAHLRVWEHGGVGPTLRFSSRYGRWLTVAAGLAGVVAVASIAATDGLTAALRALPVTGLVVLLLWAAFWRPEVEVSDGGVTVRNVWRTTVIPWPTYRDADVRFALRVETTDGAVEAWAPPRSSGSGRWLTRRGPATPALPTDDDRVDGTAEDALRAIVDRHAALDRAGHLDRAEAAVASGAVHVARTWHARLLGATLVLLAASVLVLTT</sequence>
<name>A0A510UTJ8_9CELL</name>
<evidence type="ECO:0000313" key="4">
    <source>
        <dbReference type="Proteomes" id="UP000321386"/>
    </source>
</evidence>
<gene>
    <name evidence="3" type="ORF">CPE01_17470</name>
</gene>
<feature type="transmembrane region" description="Helical" evidence="2">
    <location>
        <begin position="195"/>
        <end position="214"/>
    </location>
</feature>
<evidence type="ECO:0008006" key="5">
    <source>
        <dbReference type="Google" id="ProtNLM"/>
    </source>
</evidence>